<keyword evidence="11 12" id="KW-0456">Lyase</keyword>
<evidence type="ECO:0000256" key="6">
    <source>
        <dbReference type="ARBA" id="ARBA00022512"/>
    </source>
</evidence>
<reference evidence="14 15" key="1">
    <citation type="journal article" date="2022" name="Nat. Genet.">
        <title>Improved pea reference genome and pan-genome highlight genomic features and evolutionary characteristics.</title>
        <authorList>
            <person name="Yang T."/>
            <person name="Liu R."/>
            <person name="Luo Y."/>
            <person name="Hu S."/>
            <person name="Wang D."/>
            <person name="Wang C."/>
            <person name="Pandey M.K."/>
            <person name="Ge S."/>
            <person name="Xu Q."/>
            <person name="Li N."/>
            <person name="Li G."/>
            <person name="Huang Y."/>
            <person name="Saxena R.K."/>
            <person name="Ji Y."/>
            <person name="Li M."/>
            <person name="Yan X."/>
            <person name="He Y."/>
            <person name="Liu Y."/>
            <person name="Wang X."/>
            <person name="Xiang C."/>
            <person name="Varshney R.K."/>
            <person name="Ding H."/>
            <person name="Gao S."/>
            <person name="Zong X."/>
        </authorList>
    </citation>
    <scope>NUCLEOTIDE SEQUENCE [LARGE SCALE GENOMIC DNA]</scope>
    <source>
        <strain evidence="14 15">cv. Zhongwan 6</strain>
    </source>
</reference>
<feature type="signal peptide" evidence="12">
    <location>
        <begin position="1"/>
        <end position="23"/>
    </location>
</feature>
<dbReference type="GO" id="GO:0030570">
    <property type="term" value="F:pectate lyase activity"/>
    <property type="evidence" value="ECO:0007669"/>
    <property type="project" value="UniProtKB-EC"/>
</dbReference>
<keyword evidence="10" id="KW-0325">Glycoprotein</keyword>
<dbReference type="SUPFAM" id="SSF51126">
    <property type="entry name" value="Pectin lyase-like"/>
    <property type="match status" value="1"/>
</dbReference>
<evidence type="ECO:0000256" key="2">
    <source>
        <dbReference type="ARBA" id="ARBA00004191"/>
    </source>
</evidence>
<comment type="subcellular location">
    <subcellularLocation>
        <location evidence="2">Secreted</location>
        <location evidence="2">Cell wall</location>
    </subcellularLocation>
</comment>
<comment type="cofactor">
    <cofactor evidence="12">
        <name>Ca(2+)</name>
        <dbReference type="ChEBI" id="CHEBI:29108"/>
    </cofactor>
    <text evidence="12">Binds 1 Ca(2+) ion. Required for its activity.</text>
</comment>
<evidence type="ECO:0000259" key="13">
    <source>
        <dbReference type="SMART" id="SM00656"/>
    </source>
</evidence>
<evidence type="ECO:0000313" key="14">
    <source>
        <dbReference type="EMBL" id="KAI5437591.1"/>
    </source>
</evidence>
<dbReference type="InterPro" id="IPR018082">
    <property type="entry name" value="AmbAllergen"/>
</dbReference>
<evidence type="ECO:0000256" key="9">
    <source>
        <dbReference type="ARBA" id="ARBA00022837"/>
    </source>
</evidence>
<dbReference type="Pfam" id="PF00544">
    <property type="entry name" value="Pectate_lyase_4"/>
    <property type="match status" value="1"/>
</dbReference>
<keyword evidence="9 12" id="KW-0106">Calcium</keyword>
<evidence type="ECO:0000313" key="15">
    <source>
        <dbReference type="Proteomes" id="UP001058974"/>
    </source>
</evidence>
<dbReference type="InterPro" id="IPR002022">
    <property type="entry name" value="Pec_lyase"/>
</dbReference>
<evidence type="ECO:0000256" key="8">
    <source>
        <dbReference type="ARBA" id="ARBA00022729"/>
    </source>
</evidence>
<comment type="similarity">
    <text evidence="4 12">Belongs to the polysaccharide lyase 1 family.</text>
</comment>
<evidence type="ECO:0000256" key="1">
    <source>
        <dbReference type="ARBA" id="ARBA00000695"/>
    </source>
</evidence>
<feature type="chain" id="PRO_5039742354" description="Pectate lyase" evidence="12">
    <location>
        <begin position="24"/>
        <end position="453"/>
    </location>
</feature>
<dbReference type="InterPro" id="IPR007524">
    <property type="entry name" value="Pec_lyase_N"/>
</dbReference>
<comment type="catalytic activity">
    <reaction evidence="1 12">
        <text>Eliminative cleavage of (1-&gt;4)-alpha-D-galacturonan to give oligosaccharides with 4-deoxy-alpha-D-galact-4-enuronosyl groups at their non-reducing ends.</text>
        <dbReference type="EC" id="4.2.2.2"/>
    </reaction>
</comment>
<dbReference type="PANTHER" id="PTHR31683:SF186">
    <property type="entry name" value="PECTATE LYASE"/>
    <property type="match status" value="1"/>
</dbReference>
<accession>A0A9D4YDG9</accession>
<dbReference type="SMART" id="SM00656">
    <property type="entry name" value="Amb_all"/>
    <property type="match status" value="1"/>
</dbReference>
<dbReference type="InterPro" id="IPR045032">
    <property type="entry name" value="PEL"/>
</dbReference>
<evidence type="ECO:0000256" key="7">
    <source>
        <dbReference type="ARBA" id="ARBA00022723"/>
    </source>
</evidence>
<comment type="caution">
    <text evidence="14">The sequence shown here is derived from an EMBL/GenBank/DDBJ whole genome shotgun (WGS) entry which is preliminary data.</text>
</comment>
<proteinExistence type="inferred from homology"/>
<keyword evidence="15" id="KW-1185">Reference proteome</keyword>
<evidence type="ECO:0000256" key="4">
    <source>
        <dbReference type="ARBA" id="ARBA00010980"/>
    </source>
</evidence>
<evidence type="ECO:0000256" key="10">
    <source>
        <dbReference type="ARBA" id="ARBA00023180"/>
    </source>
</evidence>
<keyword evidence="7 12" id="KW-0479">Metal-binding</keyword>
<dbReference type="AlphaFoldDB" id="A0A9D4YDG9"/>
<dbReference type="EMBL" id="JAMSHJ010000002">
    <property type="protein sequence ID" value="KAI5437591.1"/>
    <property type="molecule type" value="Genomic_DNA"/>
</dbReference>
<dbReference type="PANTHER" id="PTHR31683">
    <property type="entry name" value="PECTATE LYASE 18-RELATED"/>
    <property type="match status" value="1"/>
</dbReference>
<feature type="domain" description="Pectate lyase" evidence="13">
    <location>
        <begin position="177"/>
        <end position="374"/>
    </location>
</feature>
<evidence type="ECO:0000256" key="3">
    <source>
        <dbReference type="ARBA" id="ARBA00005220"/>
    </source>
</evidence>
<keyword evidence="6" id="KW-0134">Cell wall</keyword>
<evidence type="ECO:0000256" key="11">
    <source>
        <dbReference type="ARBA" id="ARBA00023239"/>
    </source>
</evidence>
<comment type="pathway">
    <text evidence="3 12">Glycan metabolism; pectin degradation; 2-dehydro-3-deoxy-D-gluconate from pectin: step 2/5.</text>
</comment>
<dbReference type="EC" id="4.2.2.2" evidence="5 12"/>
<organism evidence="14 15">
    <name type="scientific">Pisum sativum</name>
    <name type="common">Garden pea</name>
    <name type="synonym">Lathyrus oleraceus</name>
    <dbReference type="NCBI Taxonomy" id="3888"/>
    <lineage>
        <taxon>Eukaryota</taxon>
        <taxon>Viridiplantae</taxon>
        <taxon>Streptophyta</taxon>
        <taxon>Embryophyta</taxon>
        <taxon>Tracheophyta</taxon>
        <taxon>Spermatophyta</taxon>
        <taxon>Magnoliopsida</taxon>
        <taxon>eudicotyledons</taxon>
        <taxon>Gunneridae</taxon>
        <taxon>Pentapetalae</taxon>
        <taxon>rosids</taxon>
        <taxon>fabids</taxon>
        <taxon>Fabales</taxon>
        <taxon>Fabaceae</taxon>
        <taxon>Papilionoideae</taxon>
        <taxon>50 kb inversion clade</taxon>
        <taxon>NPAAA clade</taxon>
        <taxon>Hologalegina</taxon>
        <taxon>IRL clade</taxon>
        <taxon>Fabeae</taxon>
        <taxon>Lathyrus</taxon>
    </lineage>
</organism>
<dbReference type="GO" id="GO:0046872">
    <property type="term" value="F:metal ion binding"/>
    <property type="evidence" value="ECO:0007669"/>
    <property type="project" value="UniProtKB-KW"/>
</dbReference>
<evidence type="ECO:0000256" key="12">
    <source>
        <dbReference type="RuleBase" id="RU361123"/>
    </source>
</evidence>
<evidence type="ECO:0000256" key="5">
    <source>
        <dbReference type="ARBA" id="ARBA00012272"/>
    </source>
</evidence>
<protein>
    <recommendedName>
        <fullName evidence="5 12">Pectate lyase</fullName>
        <ecNumber evidence="5 12">4.2.2.2</ecNumber>
    </recommendedName>
</protein>
<keyword evidence="6" id="KW-0964">Secreted</keyword>
<dbReference type="PRINTS" id="PR00807">
    <property type="entry name" value="AMBALLERGEN"/>
</dbReference>
<dbReference type="InterPro" id="IPR012334">
    <property type="entry name" value="Pectin_lyas_fold"/>
</dbReference>
<gene>
    <name evidence="14" type="ORF">KIW84_023634</name>
</gene>
<keyword evidence="8 12" id="KW-0732">Signal</keyword>
<dbReference type="Pfam" id="PF04431">
    <property type="entry name" value="Pec_lyase_N"/>
    <property type="match status" value="1"/>
</dbReference>
<dbReference type="Gene3D" id="2.160.20.10">
    <property type="entry name" value="Single-stranded right-handed beta-helix, Pectin lyase-like"/>
    <property type="match status" value="1"/>
</dbReference>
<name>A0A9D4YDG9_PEA</name>
<dbReference type="Gramene" id="Psat02G0363400-T1">
    <property type="protein sequence ID" value="KAI5437591.1"/>
    <property type="gene ID" value="KIW84_023634"/>
</dbReference>
<sequence>MAKLYHLFLFTILVVIIPTLVHANVKEQDTYWKNLLPYINDTYWQEKAAKAEETNNIAYTPDPYAVSENLTSVVSEMIVDENTGRRNLGEKKLRRGHPCMATNPIDRCWRCDPNWAKNRKKLADCAQGFGRKATGGKAGPIYVVTEPSDNDMVNPRPGTLRHAVTRNGPLWIIFARSMVIRLNQELIMTSDKTIDGRGTTVVIAKGAGITIQFINNVIIHGIKIFDITVGNGGLIRDAENHFGLRTKSDGDAISIFGSSNIWIDHVSMRNCRDGLVDIIMGSTAITISNCHFTDHNEVMLFGATDGYDGDKKMQVTLAFNHFGKRLIQRMPRVRYGFVHVLNNDYTHWEMYAIGGSQNPTIISEGNRFIAPNNPHAKEITKRGASEGEWKNWQWKSINDVYMNGAFFRQTGPLLTNRPFSKKDMIKARPGTYVGRLTRFSGSLRCRPGKAYNR</sequence>
<dbReference type="Proteomes" id="UP001058974">
    <property type="component" value="Chromosome 2"/>
</dbReference>
<dbReference type="InterPro" id="IPR011050">
    <property type="entry name" value="Pectin_lyase_fold/virulence"/>
</dbReference>